<dbReference type="SUPFAM" id="SSF52402">
    <property type="entry name" value="Adenine nucleotide alpha hydrolases-like"/>
    <property type="match status" value="1"/>
</dbReference>
<accession>A0A7W9W718</accession>
<dbReference type="RefSeq" id="WP_184196309.1">
    <property type="nucleotide sequence ID" value="NZ_JACHGW010000002.1"/>
</dbReference>
<dbReference type="Gene3D" id="3.40.50.620">
    <property type="entry name" value="HUPs"/>
    <property type="match status" value="1"/>
</dbReference>
<keyword evidence="2" id="KW-0808">Transferase</keyword>
<dbReference type="Pfam" id="PF01507">
    <property type="entry name" value="PAPS_reduct"/>
    <property type="match status" value="1"/>
</dbReference>
<comment type="caution">
    <text evidence="2">The sequence shown here is derived from an EMBL/GenBank/DDBJ whole genome shotgun (WGS) entry which is preliminary data.</text>
</comment>
<dbReference type="InterPro" id="IPR050128">
    <property type="entry name" value="Sulfate_adenylyltrnsfr_sub2"/>
</dbReference>
<dbReference type="PANTHER" id="PTHR43196:SF2">
    <property type="entry name" value="PHOSPHOADENOSINE PHOSPHOSULFATE REDUCTASE"/>
    <property type="match status" value="1"/>
</dbReference>
<keyword evidence="3" id="KW-1185">Reference proteome</keyword>
<dbReference type="InterPro" id="IPR002500">
    <property type="entry name" value="PAPS_reduct_dom"/>
</dbReference>
<gene>
    <name evidence="2" type="ORF">HNQ39_002552</name>
</gene>
<dbReference type="EMBL" id="JACHGW010000002">
    <property type="protein sequence ID" value="MBB6050761.1"/>
    <property type="molecule type" value="Genomic_DNA"/>
</dbReference>
<feature type="domain" description="Phosphoadenosine phosphosulphate reductase" evidence="1">
    <location>
        <begin position="13"/>
        <end position="81"/>
    </location>
</feature>
<evidence type="ECO:0000313" key="2">
    <source>
        <dbReference type="EMBL" id="MBB6050761.1"/>
    </source>
</evidence>
<proteinExistence type="predicted"/>
<name>A0A7W9W718_ARMRO</name>
<evidence type="ECO:0000313" key="3">
    <source>
        <dbReference type="Proteomes" id="UP000520814"/>
    </source>
</evidence>
<dbReference type="InterPro" id="IPR014729">
    <property type="entry name" value="Rossmann-like_a/b/a_fold"/>
</dbReference>
<sequence length="293" mass="34542">MTEDENTVHLLGISGGKDSAALAVYMRDRVPQMQYFFCDTGEELPETYEYLAMLETYLGKPIKRLNPDRQFKHYLAIYSPGGDLDPDTGLPPAPYLPSQRMRWCTAQLKLKPFEKWVDEEFSGKRIMSYVAIRADEDRDGYISHKTNIQAIYPFKEAGLGKADVYQILEERGVGVPRYYEWRTRSGCYFCFFQRKAEWIGLKERHPDLFERAKQYEKVIRDPETGEVIKRYSWAQGETLEEMEQPERIIEIKQRHEKYLEEEKRRNKSTRLLDIFEDALDDEDDTLPCQICNL</sequence>
<dbReference type="PANTHER" id="PTHR43196">
    <property type="entry name" value="SULFATE ADENYLYLTRANSFERASE SUBUNIT 2"/>
    <property type="match status" value="1"/>
</dbReference>
<evidence type="ECO:0000259" key="1">
    <source>
        <dbReference type="Pfam" id="PF01507"/>
    </source>
</evidence>
<organism evidence="2 3">
    <name type="scientific">Armatimonas rosea</name>
    <dbReference type="NCBI Taxonomy" id="685828"/>
    <lineage>
        <taxon>Bacteria</taxon>
        <taxon>Bacillati</taxon>
        <taxon>Armatimonadota</taxon>
        <taxon>Armatimonadia</taxon>
        <taxon>Armatimonadales</taxon>
        <taxon>Armatimonadaceae</taxon>
        <taxon>Armatimonas</taxon>
    </lineage>
</organism>
<dbReference type="AlphaFoldDB" id="A0A7W9W718"/>
<protein>
    <submittedName>
        <fullName evidence="2">3'-phosphoadenosine 5'-phosphosulfate sulfotransferase (PAPS reductase)/FAD synthetase</fullName>
    </submittedName>
</protein>
<reference evidence="2 3" key="1">
    <citation type="submission" date="2020-08" db="EMBL/GenBank/DDBJ databases">
        <title>Genomic Encyclopedia of Type Strains, Phase IV (KMG-IV): sequencing the most valuable type-strain genomes for metagenomic binning, comparative biology and taxonomic classification.</title>
        <authorList>
            <person name="Goeker M."/>
        </authorList>
    </citation>
    <scope>NUCLEOTIDE SEQUENCE [LARGE SCALE GENOMIC DNA]</scope>
    <source>
        <strain evidence="2 3">DSM 23562</strain>
    </source>
</reference>
<dbReference type="Proteomes" id="UP000520814">
    <property type="component" value="Unassembled WGS sequence"/>
</dbReference>
<dbReference type="GO" id="GO:0016740">
    <property type="term" value="F:transferase activity"/>
    <property type="evidence" value="ECO:0007669"/>
    <property type="project" value="UniProtKB-KW"/>
</dbReference>